<keyword evidence="15" id="KW-1185">Reference proteome</keyword>
<dbReference type="InterPro" id="IPR044066">
    <property type="entry name" value="TRIAD_supradom"/>
</dbReference>
<dbReference type="EC" id="2.3.2.31" evidence="2"/>
<dbReference type="EMBL" id="JAVFWL010000006">
    <property type="protein sequence ID" value="KAK6763611.1"/>
    <property type="molecule type" value="Genomic_DNA"/>
</dbReference>
<keyword evidence="3" id="KW-0808">Transferase</keyword>
<comment type="catalytic activity">
    <reaction evidence="1">
        <text>[E2 ubiquitin-conjugating enzyme]-S-ubiquitinyl-L-cysteine + [acceptor protein]-L-lysine = [E2 ubiquitin-conjugating enzyme]-L-cysteine + [acceptor protein]-N(6)-ubiquitinyl-L-lysine.</text>
        <dbReference type="EC" id="2.3.2.31"/>
    </reaction>
</comment>
<evidence type="ECO:0000313" key="15">
    <source>
        <dbReference type="Proteomes" id="UP001303046"/>
    </source>
</evidence>
<evidence type="ECO:0000256" key="6">
    <source>
        <dbReference type="ARBA" id="ARBA00022771"/>
    </source>
</evidence>
<proteinExistence type="predicted"/>
<keyword evidence="5" id="KW-0677">Repeat</keyword>
<dbReference type="CDD" id="cd20355">
    <property type="entry name" value="Rcat_RBR_RNF19"/>
    <property type="match status" value="1"/>
</dbReference>
<feature type="compositionally biased region" description="Basic and acidic residues" evidence="10">
    <location>
        <begin position="333"/>
        <end position="342"/>
    </location>
</feature>
<feature type="transmembrane region" description="Helical" evidence="11">
    <location>
        <begin position="729"/>
        <end position="762"/>
    </location>
</feature>
<dbReference type="Gene3D" id="3.30.40.10">
    <property type="entry name" value="Zinc/RING finger domain, C3HC4 (zinc finger)"/>
    <property type="match status" value="1"/>
</dbReference>
<sequence>MVNPSLETCIKDRPFVIIDNDTVYCGDVMKGKYLTLWFPKRSRGVQREQKLDLAGERDDECTEKSQQRVSINIGLWTKEREKRLRKRLHRQLRRYRGTSRAKEFEEAWENENPREAHALLGQRQGWPRKNVVRTSSPQHPMGIRMETALLDIPPEDPKAVRSCSRRAALQKEMRVVEVPPANLKGGEDTSRSRCPSNRHDDQALAGCEVLPAHRKHKGSRLSLTSLISLSTSQDKQNRESQLSEWSYEAPTRTLSSVSSSDLCLNKNGNIGPNRRHVWNQSIGWRYNNPIRLWGGFEPSSAVSSEPLTNCATLVPIALVKLDGEDEELPDEVTGSRENRQDGRQMGAQQNQHRLHFATERSQHNKCTASHQLREEHPGQRLWTRSRIVVYNSSHFGYDRFTIRAVAMMERSSAFTATTNDFILTFMKVLLDVARLFISNESAGFCNDIIVINLSIDVDICHYDSSAHKANLSLIESRGDGAERSEFVGKRKQMRGARILECPLCCMQQPSSNFPRLICCQHRSCRLCLMQYVEMEIMENRVEVSCPECAAHLHPSDIRSLVGGRRALIEKYEQFSLRRYLMTETDARWCPAPDCGYAVIASSCAACPQLKCERASCGTLFCYHCKGVWHPSQTCDEARRQRSALPFRTIRRVTSSSLDIQLKPGDIKACPRCHTYIVKMDDGSCNHMVCAMCSVEFCWLCLKEISDLHYLSPTGCTFWGKKPWTRKKKLLWQLGTLIGAPVGIAIIAGLSIPGIIFGVPVLVGRKVHQRFLHHSRAHRRFLTVACVVGSLFVSPVLAVMAVGVGVPIMLAYVYGVVPLSLCRNGGCSVLESSARPDVFSDDDLWTLASNQDKSQLLSEMDRPDGSSIVAGLSIQSGISGGIQHHVRLTVGHDLRRQPSVDSGVNSLGERLNYEEASTRAMAGSNYHYDDKSVRTFYSGHELVSYSDEAASTMALAGSVLDSKSLSESLGARIVVPQQEQGCDEIQACTTPSTSSTEPKMYTGGISMLHIPRRRSDRIRLVVAYPRKEDAEQTLLLTDEPGSSGQLCADADPRSAG</sequence>
<feature type="domain" description="RING-type" evidence="12">
    <location>
        <begin position="501"/>
        <end position="548"/>
    </location>
</feature>
<keyword evidence="8" id="KW-0862">Zinc</keyword>
<dbReference type="SMART" id="SM00184">
    <property type="entry name" value="RING"/>
    <property type="match status" value="2"/>
</dbReference>
<evidence type="ECO:0000256" key="10">
    <source>
        <dbReference type="SAM" id="MobiDB-lite"/>
    </source>
</evidence>
<evidence type="ECO:0000256" key="2">
    <source>
        <dbReference type="ARBA" id="ARBA00012251"/>
    </source>
</evidence>
<evidence type="ECO:0000256" key="5">
    <source>
        <dbReference type="ARBA" id="ARBA00022737"/>
    </source>
</evidence>
<keyword evidence="4" id="KW-0479">Metal-binding</keyword>
<dbReference type="PANTHER" id="PTHR11685">
    <property type="entry name" value="RBR FAMILY RING FINGER AND IBR DOMAIN-CONTAINING"/>
    <property type="match status" value="1"/>
</dbReference>
<keyword evidence="11" id="KW-1133">Transmembrane helix</keyword>
<dbReference type="Pfam" id="PF22191">
    <property type="entry name" value="IBR_1"/>
    <property type="match status" value="1"/>
</dbReference>
<comment type="caution">
    <text evidence="14">The sequence shown here is derived from an EMBL/GenBank/DDBJ whole genome shotgun (WGS) entry which is preliminary data.</text>
</comment>
<keyword evidence="11" id="KW-0472">Membrane</keyword>
<keyword evidence="7" id="KW-0833">Ubl conjugation pathway</keyword>
<keyword evidence="6 9" id="KW-0863">Zinc-finger</keyword>
<evidence type="ECO:0000256" key="11">
    <source>
        <dbReference type="SAM" id="Phobius"/>
    </source>
</evidence>
<dbReference type="Gene3D" id="2.20.25.20">
    <property type="match status" value="1"/>
</dbReference>
<evidence type="ECO:0000313" key="14">
    <source>
        <dbReference type="EMBL" id="KAK6763611.1"/>
    </source>
</evidence>
<dbReference type="InterPro" id="IPR001841">
    <property type="entry name" value="Znf_RING"/>
</dbReference>
<feature type="domain" description="RING-type" evidence="13">
    <location>
        <begin position="497"/>
        <end position="719"/>
    </location>
</feature>
<gene>
    <name evidence="14" type="primary">Necator_chrX.g24236</name>
    <name evidence="14" type="ORF">RB195_024071</name>
</gene>
<dbReference type="Gene3D" id="1.20.120.1750">
    <property type="match status" value="1"/>
</dbReference>
<evidence type="ECO:0000256" key="1">
    <source>
        <dbReference type="ARBA" id="ARBA00001798"/>
    </source>
</evidence>
<dbReference type="SMART" id="SM00647">
    <property type="entry name" value="IBR"/>
    <property type="match status" value="2"/>
</dbReference>
<evidence type="ECO:0000259" key="12">
    <source>
        <dbReference type="PROSITE" id="PS50089"/>
    </source>
</evidence>
<dbReference type="CDD" id="cd20338">
    <property type="entry name" value="BRcat_RBR_RNF19"/>
    <property type="match status" value="1"/>
</dbReference>
<reference evidence="14 15" key="1">
    <citation type="submission" date="2023-08" db="EMBL/GenBank/DDBJ databases">
        <title>A Necator americanus chromosomal reference genome.</title>
        <authorList>
            <person name="Ilik V."/>
            <person name="Petrzelkova K.J."/>
            <person name="Pardy F."/>
            <person name="Fuh T."/>
            <person name="Niatou-Singa F.S."/>
            <person name="Gouil Q."/>
            <person name="Baker L."/>
            <person name="Ritchie M.E."/>
            <person name="Jex A.R."/>
            <person name="Gazzola D."/>
            <person name="Li H."/>
            <person name="Toshio Fujiwara R."/>
            <person name="Zhan B."/>
            <person name="Aroian R.V."/>
            <person name="Pafco B."/>
            <person name="Schwarz E.M."/>
        </authorList>
    </citation>
    <scope>NUCLEOTIDE SEQUENCE [LARGE SCALE GENOMIC DNA]</scope>
    <source>
        <strain evidence="14 15">Aroian</strain>
        <tissue evidence="14">Whole animal</tissue>
    </source>
</reference>
<feature type="region of interest" description="Disordered" evidence="10">
    <location>
        <begin position="325"/>
        <end position="348"/>
    </location>
</feature>
<organism evidence="14 15">
    <name type="scientific">Necator americanus</name>
    <name type="common">Human hookworm</name>
    <dbReference type="NCBI Taxonomy" id="51031"/>
    <lineage>
        <taxon>Eukaryota</taxon>
        <taxon>Metazoa</taxon>
        <taxon>Ecdysozoa</taxon>
        <taxon>Nematoda</taxon>
        <taxon>Chromadorea</taxon>
        <taxon>Rhabditida</taxon>
        <taxon>Rhabditina</taxon>
        <taxon>Rhabditomorpha</taxon>
        <taxon>Strongyloidea</taxon>
        <taxon>Ancylostomatidae</taxon>
        <taxon>Bunostominae</taxon>
        <taxon>Necator</taxon>
    </lineage>
</organism>
<protein>
    <recommendedName>
        <fullName evidence="2">RBR-type E3 ubiquitin transferase</fullName>
        <ecNumber evidence="2">2.3.2.31</ecNumber>
    </recommendedName>
</protein>
<evidence type="ECO:0000256" key="8">
    <source>
        <dbReference type="ARBA" id="ARBA00022833"/>
    </source>
</evidence>
<dbReference type="SUPFAM" id="SSF57850">
    <property type="entry name" value="RING/U-box"/>
    <property type="match status" value="3"/>
</dbReference>
<feature type="region of interest" description="Disordered" evidence="10">
    <location>
        <begin position="1035"/>
        <end position="1055"/>
    </location>
</feature>
<feature type="transmembrane region" description="Helical" evidence="11">
    <location>
        <begin position="783"/>
        <end position="813"/>
    </location>
</feature>
<evidence type="ECO:0000256" key="4">
    <source>
        <dbReference type="ARBA" id="ARBA00022723"/>
    </source>
</evidence>
<evidence type="ECO:0000256" key="3">
    <source>
        <dbReference type="ARBA" id="ARBA00022679"/>
    </source>
</evidence>
<keyword evidence="11" id="KW-0812">Transmembrane</keyword>
<evidence type="ECO:0000256" key="7">
    <source>
        <dbReference type="ARBA" id="ARBA00022786"/>
    </source>
</evidence>
<dbReference type="InterPro" id="IPR013083">
    <property type="entry name" value="Znf_RING/FYVE/PHD"/>
</dbReference>
<dbReference type="InterPro" id="IPR031127">
    <property type="entry name" value="E3_UB_ligase_RBR"/>
</dbReference>
<accession>A0ABR1ELR0</accession>
<evidence type="ECO:0000256" key="9">
    <source>
        <dbReference type="PROSITE-ProRule" id="PRU00175"/>
    </source>
</evidence>
<dbReference type="Pfam" id="PF01485">
    <property type="entry name" value="IBR"/>
    <property type="match status" value="1"/>
</dbReference>
<evidence type="ECO:0000259" key="13">
    <source>
        <dbReference type="PROSITE" id="PS51873"/>
    </source>
</evidence>
<dbReference type="InterPro" id="IPR002867">
    <property type="entry name" value="IBR_dom"/>
</dbReference>
<name>A0ABR1ELR0_NECAM</name>
<dbReference type="PROSITE" id="PS50089">
    <property type="entry name" value="ZF_RING_2"/>
    <property type="match status" value="1"/>
</dbReference>
<dbReference type="Proteomes" id="UP001303046">
    <property type="component" value="Unassembled WGS sequence"/>
</dbReference>
<dbReference type="PROSITE" id="PS51873">
    <property type="entry name" value="TRIAD"/>
    <property type="match status" value="1"/>
</dbReference>